<feature type="domain" description="CCAAT-binding factor" evidence="3">
    <location>
        <begin position="1588"/>
        <end position="1764"/>
    </location>
</feature>
<evidence type="ECO:0000256" key="1">
    <source>
        <dbReference type="ARBA" id="ARBA00007797"/>
    </source>
</evidence>
<organism evidence="4 5">
    <name type="scientific">Trichomalopsis sarcophagae</name>
    <dbReference type="NCBI Taxonomy" id="543379"/>
    <lineage>
        <taxon>Eukaryota</taxon>
        <taxon>Metazoa</taxon>
        <taxon>Ecdysozoa</taxon>
        <taxon>Arthropoda</taxon>
        <taxon>Hexapoda</taxon>
        <taxon>Insecta</taxon>
        <taxon>Pterygota</taxon>
        <taxon>Neoptera</taxon>
        <taxon>Endopterygota</taxon>
        <taxon>Hymenoptera</taxon>
        <taxon>Apocrita</taxon>
        <taxon>Proctotrupomorpha</taxon>
        <taxon>Chalcidoidea</taxon>
        <taxon>Pteromalidae</taxon>
        <taxon>Pteromalinae</taxon>
        <taxon>Trichomalopsis</taxon>
    </lineage>
</organism>
<protein>
    <recommendedName>
        <fullName evidence="3">CCAAT-binding factor domain-containing protein</fullName>
    </recommendedName>
</protein>
<comment type="similarity">
    <text evidence="1">Belongs to the CBF/MAK21 family.</text>
</comment>
<name>A0A232F2R7_9HYME</name>
<dbReference type="GO" id="GO:0005730">
    <property type="term" value="C:nucleolus"/>
    <property type="evidence" value="ECO:0007669"/>
    <property type="project" value="InterPro"/>
</dbReference>
<feature type="compositionally biased region" description="Basic residues" evidence="2">
    <location>
        <begin position="2067"/>
        <end position="2097"/>
    </location>
</feature>
<dbReference type="InterPro" id="IPR040155">
    <property type="entry name" value="CEBPZ/Mak21-like"/>
</dbReference>
<dbReference type="Pfam" id="PF03914">
    <property type="entry name" value="CBF"/>
    <property type="match status" value="1"/>
</dbReference>
<feature type="region of interest" description="Disordered" evidence="2">
    <location>
        <begin position="1900"/>
        <end position="2012"/>
    </location>
</feature>
<feature type="region of interest" description="Disordered" evidence="2">
    <location>
        <begin position="1166"/>
        <end position="1215"/>
    </location>
</feature>
<dbReference type="InterPro" id="IPR007015">
    <property type="entry name" value="DNA_pol_V/MYBBP1A"/>
</dbReference>
<dbReference type="SUPFAM" id="SSF48371">
    <property type="entry name" value="ARM repeat"/>
    <property type="match status" value="2"/>
</dbReference>
<dbReference type="Pfam" id="PF04931">
    <property type="entry name" value="DNA_pol_phi"/>
    <property type="match status" value="1"/>
</dbReference>
<reference evidence="4 5" key="1">
    <citation type="journal article" date="2017" name="Curr. Biol.">
        <title>The Evolution of Venom by Co-option of Single-Copy Genes.</title>
        <authorList>
            <person name="Martinson E.O."/>
            <person name="Mrinalini"/>
            <person name="Kelkar Y.D."/>
            <person name="Chang C.H."/>
            <person name="Werren J.H."/>
        </authorList>
    </citation>
    <scope>NUCLEOTIDE SEQUENCE [LARGE SCALE GENOMIC DNA]</scope>
    <source>
        <strain evidence="4 5">Alberta</strain>
        <tissue evidence="4">Whole body</tissue>
    </source>
</reference>
<dbReference type="STRING" id="543379.A0A232F2R7"/>
<keyword evidence="5" id="KW-1185">Reference proteome</keyword>
<gene>
    <name evidence="4" type="ORF">TSAR_012485</name>
</gene>
<feature type="compositionally biased region" description="Acidic residues" evidence="2">
    <location>
        <begin position="1096"/>
        <end position="1108"/>
    </location>
</feature>
<dbReference type="InterPro" id="IPR005612">
    <property type="entry name" value="CCAAT-binding_factor"/>
</dbReference>
<evidence type="ECO:0000313" key="4">
    <source>
        <dbReference type="EMBL" id="OXU25054.1"/>
    </source>
</evidence>
<sequence length="2104" mass="238952">MGSTVLECFPKLLRDNANERLDGAFKLIQHLSREAQENGESKEFNHVLNRLVRGLGSSKVSSRKGFYSTLTVYLALNPDVTLERIFGIMDNELKTSSSNSKGEFADISNGRILACGAIIRSKMIKTCSVEEQQKVLECLIHAGKQRSYLGFESVSFIIEFFNQLENDESLKAVWPVLEQGICKPFKEQTLDTFYALLVVQDKFPGVLSKKVLKKTFGSENIINEESMKDILKILTDIPRVISYKHPVYKIFCEKLIATELVEQFWNGIDECFIKPSKTDEYLGVELFNLLLEVITNKSTIPVLLSPNFLKYMLKRFSNNAKHKIDEVAIGFRKALTQLVTVLGKDVKAKLHLSVIKKLILYPGDLLIEKITSTKVLQMLTNNLNADGVRKLSNLYREIAANTKFKEKPNSEPEPWTNAERTYAIQMLSVKLLSHSEIASDHEWRIEQLKFLFNLGLCEVSNVGVELAPHARESFYRALDHKLPKLDDVRMVLSSLIVHIDESLFKNSSLTLRSPLDEAATEAWKKMMKHVKKLEKDSDTNKISAVFHTMNLHMGLQLFSDPEMAVSSVNELHSCHEHLKAKKKSQKKNNSVVSDDEPEWVEVVVDLLLSLLSRKSHLLRSLVGCVFPHICPHLTPSAIHQILAILDVKSGKNPLSTSKDGDESESDDESADEENEDEDEENSDEENAEEIEEESDSDVDESEFEEDETVTDRLRLAVRQALGDATMQTDDEDIDVDNINEEEGKRLDESLAAAFRILKENRKSQTKKQEKSAQALTHFRVRAIDLLETYLETGPSMALALDMLVPLFSILEFAIKDPHQKPLENRVRTCLKKLAGVKKFKSVEDVDEELLTTVLKALIEKGERSASICQEMGDKLAECCVFLVRCSQQTNISTDAFVQIFGENLTAFFKKRDCILPAILFKSLLQLCWVGNWHLAPLLVNFAFDESIRSYRRGQALELLKVFYNNIRTITSDDHKDKRLKMEKKLCKSSMNVLLELSAAQGTENGKTVSNVGKEIKQKYVCHLFTLLFTVHAHHIPEAWDWKKIGESMANYRSTITLAKDAKSAYNRLANRIGAPVVVQKKQTVEKTRLSNGNLDSESEEDSSDDENEVATNGDSESPDKKSKKNDKKRKKNSSMKKEKQKLKKEARELRAKAMSEGLESIDFSTVSIPNGVTDEPMENGNVEVADEEKTPEKAKKAKRPNLNTSDVPSKKKKKAVKSDELEINMMRKGFDDGMSAVVKKWYEEYPKAEGPSKHGKSEMEVIELKSEAKKCLDSESNAYHLRQSKSRSSDYSWLKTAISKGTLDDRVAAGIVLVQNSPKHNLNHLTTLVSQVKVAKHNQCGMVITAIRDLFLNDLLHPEYKLLKFEEQNLDQLDSFNQTFKPDDDFNAQKRPTLSRNKLLAIWYFEDQLKETYERFVTALSTIANDTVDTNREKAVAVINDLLMGNAEQEHKLLDFLVNKIGDPGSKVASKAVFSLTKLLHEHPNMKIIVLKEVEKLLFRTNIAQRAQYFAICLLTQFVLSKEDTQVATTLIDVYFAFFKACLKKGEPDSRMMAAILTGVNRAYPFSDISSIKLNEHIDSVVGKDPKQSNRFYSAFYRKLFDPRIGTANKRAIFLNLLYRVLRNDQSILRTHAFIKRILQVCCYYPANMACATLYVISQVLQSKKLTNKALTRFAPNVMDDQVVESVQQKNKPKKKESTIVLSNVVVDHPEDKSKDAGETDEVVEVKNEFKATFYDPFHRNPLHSGANLSFYSELAALVRHFHPRKPIDYTGDPLEDLSLIRFLDRYVFKNPKKLESKRVIKKNDPLAQRAAYTPKGIRSIPVDSSAYLNEREERIPVDELFLYKYLTKRKEVRGVKDADDADDEDDNESVNSEDFNAMMDQLSKGKDLEDIEELDIAGDFSAASKKAKKGKSEDDQDDLGEEDEDADDEDDDISDVGEDSEMEAGELDGEGDDEEFEDLDDMDLDDLDDDLSDMEFNDDDDDEELESNSAKKRKHSKPGGGKAKKSKGIDENTFVSAEEFAEMLEKQGQNKFKHGASRNMSDRDGANAKQLDWETERNQRISGFRGGKKGKKPFNKNFKNKKNFTKHQKPIKRRKYTTLERKH</sequence>
<feature type="region of interest" description="Disordered" evidence="2">
    <location>
        <begin position="2030"/>
        <end position="2104"/>
    </location>
</feature>
<accession>A0A232F2R7</accession>
<feature type="compositionally biased region" description="Basic residues" evidence="2">
    <location>
        <begin position="1991"/>
        <end position="2007"/>
    </location>
</feature>
<dbReference type="OrthoDB" id="342531at2759"/>
<dbReference type="PANTHER" id="PTHR12048">
    <property type="entry name" value="CCAAT-BINDING FACTOR-RELATED"/>
    <property type="match status" value="1"/>
</dbReference>
<proteinExistence type="inferred from homology"/>
<dbReference type="PANTHER" id="PTHR12048:SF0">
    <property type="entry name" value="CCAAT_ENHANCER-BINDING PROTEIN ZETA"/>
    <property type="match status" value="1"/>
</dbReference>
<dbReference type="GO" id="GO:0003677">
    <property type="term" value="F:DNA binding"/>
    <property type="evidence" value="ECO:0007669"/>
    <property type="project" value="InterPro"/>
</dbReference>
<dbReference type="EMBL" id="NNAY01001122">
    <property type="protein sequence ID" value="OXU25054.1"/>
    <property type="molecule type" value="Genomic_DNA"/>
</dbReference>
<feature type="region of interest" description="Disordered" evidence="2">
    <location>
        <begin position="1083"/>
        <end position="1146"/>
    </location>
</feature>
<feature type="compositionally biased region" description="Basic residues" evidence="2">
    <location>
        <begin position="1121"/>
        <end position="1142"/>
    </location>
</feature>
<feature type="compositionally biased region" description="Acidic residues" evidence="2">
    <location>
        <begin position="1860"/>
        <end position="1869"/>
    </location>
</feature>
<feature type="region of interest" description="Disordered" evidence="2">
    <location>
        <begin position="1855"/>
        <end position="1877"/>
    </location>
</feature>
<dbReference type="Proteomes" id="UP000215335">
    <property type="component" value="Unassembled WGS sequence"/>
</dbReference>
<feature type="region of interest" description="Disordered" evidence="2">
    <location>
        <begin position="652"/>
        <end position="710"/>
    </location>
</feature>
<evidence type="ECO:0000256" key="2">
    <source>
        <dbReference type="SAM" id="MobiDB-lite"/>
    </source>
</evidence>
<dbReference type="GO" id="GO:0006355">
    <property type="term" value="P:regulation of DNA-templated transcription"/>
    <property type="evidence" value="ECO:0007669"/>
    <property type="project" value="InterPro"/>
</dbReference>
<evidence type="ECO:0000259" key="3">
    <source>
        <dbReference type="Pfam" id="PF03914"/>
    </source>
</evidence>
<evidence type="ECO:0000313" key="5">
    <source>
        <dbReference type="Proteomes" id="UP000215335"/>
    </source>
</evidence>
<dbReference type="InterPro" id="IPR016024">
    <property type="entry name" value="ARM-type_fold"/>
</dbReference>
<feature type="compositionally biased region" description="Basic and acidic residues" evidence="2">
    <location>
        <begin position="2041"/>
        <end position="2060"/>
    </location>
</feature>
<feature type="compositionally biased region" description="Acidic residues" evidence="2">
    <location>
        <begin position="661"/>
        <end position="708"/>
    </location>
</feature>
<feature type="compositionally biased region" description="Acidic residues" evidence="2">
    <location>
        <begin position="1915"/>
        <end position="1987"/>
    </location>
</feature>
<comment type="caution">
    <text evidence="4">The sequence shown here is derived from an EMBL/GenBank/DDBJ whole genome shotgun (WGS) entry which is preliminary data.</text>
</comment>